<dbReference type="Proteomes" id="UP000886725">
    <property type="component" value="Unassembled WGS sequence"/>
</dbReference>
<dbReference type="GO" id="GO:0016799">
    <property type="term" value="F:hydrolase activity, hydrolyzing N-glycosyl compounds"/>
    <property type="evidence" value="ECO:0007669"/>
    <property type="project" value="TreeGrafter"/>
</dbReference>
<protein>
    <submittedName>
        <fullName evidence="2">LOG family protein</fullName>
    </submittedName>
</protein>
<dbReference type="PANTHER" id="PTHR31223:SF70">
    <property type="entry name" value="LOG FAMILY PROTEIN YJL055W"/>
    <property type="match status" value="1"/>
</dbReference>
<dbReference type="AlphaFoldDB" id="A0A9D1CLD3"/>
<dbReference type="EMBL" id="DVFU01000060">
    <property type="protein sequence ID" value="HIQ64669.1"/>
    <property type="molecule type" value="Genomic_DNA"/>
</dbReference>
<accession>A0A9D1CLD3</accession>
<dbReference type="Gene3D" id="3.40.50.450">
    <property type="match status" value="1"/>
</dbReference>
<organism evidence="2 3">
    <name type="scientific">Candidatus Faecenecus gallistercoris</name>
    <dbReference type="NCBI Taxonomy" id="2840793"/>
    <lineage>
        <taxon>Bacteria</taxon>
        <taxon>Bacillati</taxon>
        <taxon>Bacillota</taxon>
        <taxon>Bacillota incertae sedis</taxon>
        <taxon>Candidatus Faecenecus</taxon>
    </lineage>
</organism>
<dbReference type="Pfam" id="PF03641">
    <property type="entry name" value="Lysine_decarbox"/>
    <property type="match status" value="1"/>
</dbReference>
<proteinExistence type="inferred from homology"/>
<evidence type="ECO:0000313" key="3">
    <source>
        <dbReference type="Proteomes" id="UP000886725"/>
    </source>
</evidence>
<reference evidence="2" key="1">
    <citation type="submission" date="2020-10" db="EMBL/GenBank/DDBJ databases">
        <authorList>
            <person name="Gilroy R."/>
        </authorList>
    </citation>
    <scope>NUCLEOTIDE SEQUENCE</scope>
    <source>
        <strain evidence="2">CHK165-10780</strain>
    </source>
</reference>
<name>A0A9D1CLD3_9FIRM</name>
<reference evidence="2" key="2">
    <citation type="journal article" date="2021" name="PeerJ">
        <title>Extensive microbial diversity within the chicken gut microbiome revealed by metagenomics and culture.</title>
        <authorList>
            <person name="Gilroy R."/>
            <person name="Ravi A."/>
            <person name="Getino M."/>
            <person name="Pursley I."/>
            <person name="Horton D.L."/>
            <person name="Alikhan N.F."/>
            <person name="Baker D."/>
            <person name="Gharbi K."/>
            <person name="Hall N."/>
            <person name="Watson M."/>
            <person name="Adriaenssens E.M."/>
            <person name="Foster-Nyarko E."/>
            <person name="Jarju S."/>
            <person name="Secka A."/>
            <person name="Antonio M."/>
            <person name="Oren A."/>
            <person name="Chaudhuri R.R."/>
            <person name="La Ragione R."/>
            <person name="Hildebrand F."/>
            <person name="Pallen M.J."/>
        </authorList>
    </citation>
    <scope>NUCLEOTIDE SEQUENCE</scope>
    <source>
        <strain evidence="2">CHK165-10780</strain>
    </source>
</reference>
<comment type="caution">
    <text evidence="2">The sequence shown here is derived from an EMBL/GenBank/DDBJ whole genome shotgun (WGS) entry which is preliminary data.</text>
</comment>
<sequence length="183" mass="21004">MKIFIGCSSRKTNFDAFQIEASELATHLANAGYDLVIGGLVDGGMMGRVYQAFLDAKRGITVHTLKEYQEEVNDKKYTKVEYHRTTFERTLHLYRDADTVLFLPGGTGSISELFAMLEEHRTIENTKEIILYNQNGYYAWVLELLAKLVQMGFNDTSIFSHIKVFNEQSDVLRYLKEKIKKEG</sequence>
<comment type="similarity">
    <text evidence="1">Belongs to the LOG family.</text>
</comment>
<dbReference type="GO" id="GO:0005829">
    <property type="term" value="C:cytosol"/>
    <property type="evidence" value="ECO:0007669"/>
    <property type="project" value="TreeGrafter"/>
</dbReference>
<gene>
    <name evidence="2" type="ORF">IAC85_02910</name>
</gene>
<evidence type="ECO:0000313" key="2">
    <source>
        <dbReference type="EMBL" id="HIQ64669.1"/>
    </source>
</evidence>
<evidence type="ECO:0000256" key="1">
    <source>
        <dbReference type="ARBA" id="ARBA00006763"/>
    </source>
</evidence>
<dbReference type="GO" id="GO:0009691">
    <property type="term" value="P:cytokinin biosynthetic process"/>
    <property type="evidence" value="ECO:0007669"/>
    <property type="project" value="TreeGrafter"/>
</dbReference>
<dbReference type="SUPFAM" id="SSF102405">
    <property type="entry name" value="MCP/YpsA-like"/>
    <property type="match status" value="1"/>
</dbReference>
<dbReference type="InterPro" id="IPR031100">
    <property type="entry name" value="LOG_fam"/>
</dbReference>
<dbReference type="PANTHER" id="PTHR31223">
    <property type="entry name" value="LOG FAMILY PROTEIN YJL055W"/>
    <property type="match status" value="1"/>
</dbReference>